<dbReference type="EMBL" id="WAEL01000006">
    <property type="protein sequence ID" value="NID11937.1"/>
    <property type="molecule type" value="Genomic_DNA"/>
</dbReference>
<organism evidence="2 3">
    <name type="scientific">Fibrivirga algicola</name>
    <dbReference type="NCBI Taxonomy" id="2950420"/>
    <lineage>
        <taxon>Bacteria</taxon>
        <taxon>Pseudomonadati</taxon>
        <taxon>Bacteroidota</taxon>
        <taxon>Cytophagia</taxon>
        <taxon>Cytophagales</taxon>
        <taxon>Spirosomataceae</taxon>
        <taxon>Fibrivirga</taxon>
    </lineage>
</organism>
<gene>
    <name evidence="2" type="ORF">F7231_17330</name>
</gene>
<evidence type="ECO:0000256" key="1">
    <source>
        <dbReference type="SAM" id="SignalP"/>
    </source>
</evidence>
<evidence type="ECO:0000313" key="3">
    <source>
        <dbReference type="Proteomes" id="UP000606008"/>
    </source>
</evidence>
<feature type="signal peptide" evidence="1">
    <location>
        <begin position="1"/>
        <end position="22"/>
    </location>
</feature>
<evidence type="ECO:0000313" key="2">
    <source>
        <dbReference type="EMBL" id="NID11937.1"/>
    </source>
</evidence>
<proteinExistence type="predicted"/>
<dbReference type="Proteomes" id="UP000606008">
    <property type="component" value="Unassembled WGS sequence"/>
</dbReference>
<reference evidence="2" key="1">
    <citation type="submission" date="2024-05" db="EMBL/GenBank/DDBJ databases">
        <authorList>
            <person name="Jung D.-H."/>
        </authorList>
    </citation>
    <scope>NUCLEOTIDE SEQUENCE</scope>
    <source>
        <strain evidence="2">JA-25</strain>
    </source>
</reference>
<accession>A0ABX0QIQ5</accession>
<evidence type="ECO:0008006" key="4">
    <source>
        <dbReference type="Google" id="ProtNLM"/>
    </source>
</evidence>
<protein>
    <recommendedName>
        <fullName evidence="4">Outer membrane protein beta-barrel domain-containing protein</fullName>
    </recommendedName>
</protein>
<keyword evidence="3" id="KW-1185">Reference proteome</keyword>
<feature type="chain" id="PRO_5046678453" description="Outer membrane protein beta-barrel domain-containing protein" evidence="1">
    <location>
        <begin position="23"/>
        <end position="166"/>
    </location>
</feature>
<sequence>MKKIFAIIALFSLSLVATQSFAQMDIDKGTKFVNLGIGLGGSYYYSAGIGFNAAADFGVAKNITVGGAAGYRTFGDGFGGYDLGVRGSYHFNDLLNTPENVDLYAGLGITYFGYTGGLSSFYNSSFIAAPIHLGGRYMFAEKTGVFAELGSSISVLKVGVTFKLGQ</sequence>
<dbReference type="RefSeq" id="WP_166692852.1">
    <property type="nucleotide sequence ID" value="NZ_WAEL01000006.1"/>
</dbReference>
<name>A0ABX0QIQ5_9BACT</name>
<comment type="caution">
    <text evidence="2">The sequence shown here is derived from an EMBL/GenBank/DDBJ whole genome shotgun (WGS) entry which is preliminary data.</text>
</comment>
<keyword evidence="1" id="KW-0732">Signal</keyword>